<protein>
    <submittedName>
        <fullName evidence="2">DUF3859 domain-containing protein</fullName>
    </submittedName>
</protein>
<dbReference type="EMBL" id="JAMPLM010000008">
    <property type="protein sequence ID" value="MEP1059007.1"/>
    <property type="molecule type" value="Genomic_DNA"/>
</dbReference>
<feature type="transmembrane region" description="Helical" evidence="1">
    <location>
        <begin position="69"/>
        <end position="89"/>
    </location>
</feature>
<evidence type="ECO:0000256" key="1">
    <source>
        <dbReference type="SAM" id="Phobius"/>
    </source>
</evidence>
<sequence length="207" mass="23400">MENRLTPQQLTKLVGEVERLSQRQQDELDRDQVQDILRELNLSPDLLDEAMIQLQRKEALVVQQRRQRWIIGGTLASVVVAIAAVTVFMQQQNQALTRVAVQQSCVGSAQKSCGVPTALKRQSNPEVFYNVTLKDAPVGKTLSLTCDWLAPGGQVVKQNRYETRQIDTPIWNTHCRYQLDPTAPTGNWQVRLLLNGHELSNNQFAVQ</sequence>
<accession>A0ABV0KIC9</accession>
<keyword evidence="3" id="KW-1185">Reference proteome</keyword>
<keyword evidence="1" id="KW-1133">Transmembrane helix</keyword>
<organism evidence="2 3">
    <name type="scientific">Stenomitos frigidus AS-A4</name>
    <dbReference type="NCBI Taxonomy" id="2933935"/>
    <lineage>
        <taxon>Bacteria</taxon>
        <taxon>Bacillati</taxon>
        <taxon>Cyanobacteriota</taxon>
        <taxon>Cyanophyceae</taxon>
        <taxon>Leptolyngbyales</taxon>
        <taxon>Leptolyngbyaceae</taxon>
        <taxon>Stenomitos</taxon>
    </lineage>
</organism>
<keyword evidence="1" id="KW-0472">Membrane</keyword>
<comment type="caution">
    <text evidence="2">The sequence shown here is derived from an EMBL/GenBank/DDBJ whole genome shotgun (WGS) entry which is preliminary data.</text>
</comment>
<gene>
    <name evidence="2" type="ORF">NDI38_11225</name>
</gene>
<dbReference type="Proteomes" id="UP001476950">
    <property type="component" value="Unassembled WGS sequence"/>
</dbReference>
<name>A0ABV0KIC9_9CYAN</name>
<proteinExistence type="predicted"/>
<reference evidence="2 3" key="1">
    <citation type="submission" date="2022-04" db="EMBL/GenBank/DDBJ databases">
        <title>Positive selection, recombination, and allopatry shape intraspecific diversity of widespread and dominant cyanobacteria.</title>
        <authorList>
            <person name="Wei J."/>
            <person name="Shu W."/>
            <person name="Hu C."/>
        </authorList>
    </citation>
    <scope>NUCLEOTIDE SEQUENCE [LARGE SCALE GENOMIC DNA]</scope>
    <source>
        <strain evidence="2 3">AS-A4</strain>
    </source>
</reference>
<evidence type="ECO:0000313" key="3">
    <source>
        <dbReference type="Proteomes" id="UP001476950"/>
    </source>
</evidence>
<dbReference type="RefSeq" id="WP_190450062.1">
    <property type="nucleotide sequence ID" value="NZ_JAMPLM010000008.1"/>
</dbReference>
<keyword evidence="1" id="KW-0812">Transmembrane</keyword>
<evidence type="ECO:0000313" key="2">
    <source>
        <dbReference type="EMBL" id="MEP1059007.1"/>
    </source>
</evidence>